<dbReference type="EMBL" id="CP017415">
    <property type="protein sequence ID" value="AOU97550.1"/>
    <property type="molecule type" value="Genomic_DNA"/>
</dbReference>
<dbReference type="Pfam" id="PF13189">
    <property type="entry name" value="Cytidylate_kin2"/>
    <property type="match status" value="1"/>
</dbReference>
<dbReference type="KEGG" id="aprs:BI364_05880"/>
<accession>A0A1D8IM61</accession>
<evidence type="ECO:0000313" key="1">
    <source>
        <dbReference type="EMBL" id="AOU97550.1"/>
    </source>
</evidence>
<protein>
    <recommendedName>
        <fullName evidence="3">Cytidylate kinase</fullName>
    </recommendedName>
</protein>
<sequence length="223" mass="24887">MSRSALERYLLTLLHESGTPEGTHKGPLVAISRDYGAGAGEIAPLLAARIGVPLYDRAIIDGIIEQIEGDPALMRRLDESAPPGLVSRLLHGYGNIPSTDEYAKALVEVVLAIARHGGVILGRGVHLIASIPDMYRVYLRASPATCIARLAQRENLDHHAAERQWRRIEVDRRTYLKHHFGRTRDEFDDFDLIVNTDRMDAFERIVDVIVAGLHAHRPDHTQQ</sequence>
<dbReference type="AlphaFoldDB" id="A0A1D8IM61"/>
<gene>
    <name evidence="1" type="ORF">BI364_05880</name>
</gene>
<evidence type="ECO:0008006" key="3">
    <source>
        <dbReference type="Google" id="ProtNLM"/>
    </source>
</evidence>
<name>A0A1D8IM61_9GAMM</name>
<dbReference type="RefSeq" id="WP_070077935.1">
    <property type="nucleotide sequence ID" value="NZ_CP017415.1"/>
</dbReference>
<keyword evidence="2" id="KW-1185">Reference proteome</keyword>
<proteinExistence type="predicted"/>
<reference evidence="2" key="1">
    <citation type="submission" date="2016-09" db="EMBL/GenBank/DDBJ databases">
        <title>Acidihalobacter prosperus F5.</title>
        <authorList>
            <person name="Khaleque H.N."/>
            <person name="Ramsay J.P."/>
            <person name="Kaksonen A.H."/>
            <person name="Boxall N.J."/>
            <person name="Watkin E.L.J."/>
        </authorList>
    </citation>
    <scope>NUCLEOTIDE SEQUENCE [LARGE SCALE GENOMIC DNA]</scope>
    <source>
        <strain evidence="2">F5</strain>
    </source>
</reference>
<dbReference type="Proteomes" id="UP000095401">
    <property type="component" value="Chromosome"/>
</dbReference>
<dbReference type="SUPFAM" id="SSF52540">
    <property type="entry name" value="P-loop containing nucleoside triphosphate hydrolases"/>
    <property type="match status" value="1"/>
</dbReference>
<dbReference type="InterPro" id="IPR027417">
    <property type="entry name" value="P-loop_NTPase"/>
</dbReference>
<dbReference type="Gene3D" id="3.40.50.300">
    <property type="entry name" value="P-loop containing nucleotide triphosphate hydrolases"/>
    <property type="match status" value="1"/>
</dbReference>
<evidence type="ECO:0000313" key="2">
    <source>
        <dbReference type="Proteomes" id="UP000095401"/>
    </source>
</evidence>
<organism evidence="1 2">
    <name type="scientific">Acidihalobacter yilgarnensis</name>
    <dbReference type="NCBI Taxonomy" id="2819280"/>
    <lineage>
        <taxon>Bacteria</taxon>
        <taxon>Pseudomonadati</taxon>
        <taxon>Pseudomonadota</taxon>
        <taxon>Gammaproteobacteria</taxon>
        <taxon>Chromatiales</taxon>
        <taxon>Ectothiorhodospiraceae</taxon>
        <taxon>Acidihalobacter</taxon>
    </lineage>
</organism>